<evidence type="ECO:0000259" key="1">
    <source>
        <dbReference type="Pfam" id="PF02627"/>
    </source>
</evidence>
<reference evidence="2 3" key="1">
    <citation type="submission" date="2015-11" db="EMBL/GenBank/DDBJ databases">
        <title>Expanding the genomic diversity of Burkholderia species for the development of highly accurate diagnostics.</title>
        <authorList>
            <person name="Sahl J."/>
            <person name="Keim P."/>
            <person name="Wagner D."/>
        </authorList>
    </citation>
    <scope>NUCLEOTIDE SEQUENCE [LARGE SCALE GENOMIC DNA]</scope>
    <source>
        <strain evidence="2 3">MSMB2167WGS</strain>
    </source>
</reference>
<organism evidence="2 3">
    <name type="scientific">Burkholderia ubonensis</name>
    <dbReference type="NCBI Taxonomy" id="101571"/>
    <lineage>
        <taxon>Bacteria</taxon>
        <taxon>Pseudomonadati</taxon>
        <taxon>Pseudomonadota</taxon>
        <taxon>Betaproteobacteria</taxon>
        <taxon>Burkholderiales</taxon>
        <taxon>Burkholderiaceae</taxon>
        <taxon>Burkholderia</taxon>
        <taxon>Burkholderia cepacia complex</taxon>
    </lineage>
</organism>
<name>A0A107FDA6_9BURK</name>
<proteinExistence type="predicted"/>
<dbReference type="EMBL" id="LPIX01000102">
    <property type="protein sequence ID" value="KWD93495.1"/>
    <property type="molecule type" value="Genomic_DNA"/>
</dbReference>
<dbReference type="PANTHER" id="PTHR34846">
    <property type="entry name" value="4-CARBOXYMUCONOLACTONE DECARBOXYLASE FAMILY PROTEIN (AFU_ORTHOLOGUE AFUA_6G11590)"/>
    <property type="match status" value="1"/>
</dbReference>
<sequence>MTQRINYFQQSPELTKKLVELDGLFQKTTIEAPVRELVEIRASQLNGCAFCVDMHIKMAKIHGERELRLHHVAIWRESTLFSPRERAALEWTDVLTHLPSHGVPDDLYERVRAHYSEKELSDLTFLVGAINSWNRLNVAFRIVPGSFDKTFGLDKANLE</sequence>
<dbReference type="InterPro" id="IPR004675">
    <property type="entry name" value="AhpD_core"/>
</dbReference>
<evidence type="ECO:0000313" key="3">
    <source>
        <dbReference type="Proteomes" id="UP000062998"/>
    </source>
</evidence>
<keyword evidence="2" id="KW-0560">Oxidoreductase</keyword>
<dbReference type="AlphaFoldDB" id="A0A107FDA6"/>
<accession>A0A107FDA6</accession>
<dbReference type="PANTHER" id="PTHR34846:SF10">
    <property type="entry name" value="CYTOPLASMIC PROTEIN"/>
    <property type="match status" value="1"/>
</dbReference>
<dbReference type="OrthoDB" id="9801997at2"/>
<comment type="caution">
    <text evidence="2">The sequence shown here is derived from an EMBL/GenBank/DDBJ whole genome shotgun (WGS) entry which is preliminary data.</text>
</comment>
<evidence type="ECO:0000313" key="2">
    <source>
        <dbReference type="EMBL" id="KWD93495.1"/>
    </source>
</evidence>
<dbReference type="SUPFAM" id="SSF69118">
    <property type="entry name" value="AhpD-like"/>
    <property type="match status" value="1"/>
</dbReference>
<dbReference type="GO" id="GO:0051920">
    <property type="term" value="F:peroxiredoxin activity"/>
    <property type="evidence" value="ECO:0007669"/>
    <property type="project" value="InterPro"/>
</dbReference>
<dbReference type="RefSeq" id="WP_060327178.1">
    <property type="nucleotide sequence ID" value="NZ_LPIU01000045.1"/>
</dbReference>
<dbReference type="InterPro" id="IPR003779">
    <property type="entry name" value="CMD-like"/>
</dbReference>
<dbReference type="InterPro" id="IPR029032">
    <property type="entry name" value="AhpD-like"/>
</dbReference>
<gene>
    <name evidence="2" type="ORF">WL73_27170</name>
</gene>
<protein>
    <submittedName>
        <fullName evidence="2">Alkylhydroperoxidase</fullName>
    </submittedName>
</protein>
<dbReference type="Proteomes" id="UP000062998">
    <property type="component" value="Unassembled WGS sequence"/>
</dbReference>
<feature type="domain" description="Carboxymuconolactone decarboxylase-like" evidence="1">
    <location>
        <begin position="13"/>
        <end position="93"/>
    </location>
</feature>
<dbReference type="Pfam" id="PF02627">
    <property type="entry name" value="CMD"/>
    <property type="match status" value="1"/>
</dbReference>
<dbReference type="Gene3D" id="1.20.1290.10">
    <property type="entry name" value="AhpD-like"/>
    <property type="match status" value="1"/>
</dbReference>
<keyword evidence="2" id="KW-0575">Peroxidase</keyword>
<dbReference type="NCBIfam" id="TIGR00778">
    <property type="entry name" value="ahpD_dom"/>
    <property type="match status" value="1"/>
</dbReference>